<keyword evidence="1" id="KW-0175">Coiled coil</keyword>
<feature type="region of interest" description="Disordered" evidence="2">
    <location>
        <begin position="1"/>
        <end position="79"/>
    </location>
</feature>
<evidence type="ECO:0000313" key="4">
    <source>
        <dbReference type="Proteomes" id="UP001165065"/>
    </source>
</evidence>
<feature type="region of interest" description="Disordered" evidence="2">
    <location>
        <begin position="95"/>
        <end position="114"/>
    </location>
</feature>
<feature type="compositionally biased region" description="Polar residues" evidence="2">
    <location>
        <begin position="33"/>
        <end position="49"/>
    </location>
</feature>
<feature type="compositionally biased region" description="Acidic residues" evidence="2">
    <location>
        <begin position="125"/>
        <end position="137"/>
    </location>
</feature>
<feature type="compositionally biased region" description="Basic and acidic residues" evidence="2">
    <location>
        <begin position="69"/>
        <end position="79"/>
    </location>
</feature>
<feature type="compositionally biased region" description="Basic and acidic residues" evidence="2">
    <location>
        <begin position="722"/>
        <end position="734"/>
    </location>
</feature>
<feature type="compositionally biased region" description="Basic and acidic residues" evidence="2">
    <location>
        <begin position="419"/>
        <end position="440"/>
    </location>
</feature>
<feature type="region of interest" description="Disordered" evidence="2">
    <location>
        <begin position="722"/>
        <end position="742"/>
    </location>
</feature>
<comment type="caution">
    <text evidence="3">The sequence shown here is derived from an EMBL/GenBank/DDBJ whole genome shotgun (WGS) entry which is preliminary data.</text>
</comment>
<dbReference type="Proteomes" id="UP001165065">
    <property type="component" value="Unassembled WGS sequence"/>
</dbReference>
<feature type="compositionally biased region" description="Low complexity" evidence="2">
    <location>
        <begin position="1"/>
        <end position="20"/>
    </location>
</feature>
<proteinExistence type="predicted"/>
<reference evidence="4" key="1">
    <citation type="journal article" date="2023" name="Commun. Biol.">
        <title>Genome analysis of Parmales, the sister group of diatoms, reveals the evolutionary specialization of diatoms from phago-mixotrophs to photoautotrophs.</title>
        <authorList>
            <person name="Ban H."/>
            <person name="Sato S."/>
            <person name="Yoshikawa S."/>
            <person name="Yamada K."/>
            <person name="Nakamura Y."/>
            <person name="Ichinomiya M."/>
            <person name="Sato N."/>
            <person name="Blanc-Mathieu R."/>
            <person name="Endo H."/>
            <person name="Kuwata A."/>
            <person name="Ogata H."/>
        </authorList>
    </citation>
    <scope>NUCLEOTIDE SEQUENCE [LARGE SCALE GENOMIC DNA]</scope>
</reference>
<sequence>MEPSPEVTGPSPGSPSTSVSWSFVKGYGKGVPNSPQSELTFMSADQSRAGSGRGGDSLEYSGDGGRGGRGGDKIDVAESREGRLRGLLSFLDKAEGSGVKSAANGRRNLGGIGLNDNAGAYAFGYDDDDGDDDDDGEDSWKQQTAATKSQTVRRAPASGEGSLVRESVAPGKKWLWDEWKEEDDLDEYSLAVSSKTMSTAQPPSTREEKARFRQLGEKVKAMKREMEERKQEVKALKSKIARRQTSDERVCLQIEESWKERLNKRMQEHKSGMHRQSDFIEQVSASIKMLEERLNGQVEVLQYKEANLPVEIDIARRAVKEKLNVAREEWLGSEKLRLQKLADAKSMELKKDADLKQRKSDMNDQFEMFKEDKMKELEGILKAETTRLEVESDTEAEALRKKQSSSMMELAGMQDDDLKDARTKWKRDMEKERESFESERRRRVATYNNELEELRQMEMKAVEKDTFAHEESIVAIREEKERRLEEKREEGEEQFRAWQRNRLREIQQEIDVSFRKTQAAIKEQSEAELEMVLAKLDAQAAEEKKTIESQVEHELETFEKVLAEGEQREKEAEQVIMERYALDHEKAQILQEEVSVLESRVVGMERRVAESEGSLRDEKNRLLGVRKDVELRIRELKKGSDRGVELHEKEIENLTKQLNDVETTEMDMPPIHKAEVTRVEKRYATELESVESRVKEVLKRKNDAIRAMEKELKSLGERAEELGKVLDRERKHDISGSGEMSL</sequence>
<accession>A0A9W7GKK9</accession>
<name>A0A9W7GKK9_9STRA</name>
<dbReference type="AlphaFoldDB" id="A0A9W7GKK9"/>
<feature type="region of interest" description="Disordered" evidence="2">
    <location>
        <begin position="120"/>
        <end position="166"/>
    </location>
</feature>
<dbReference type="EMBL" id="BRYA01000343">
    <property type="protein sequence ID" value="GMI47437.1"/>
    <property type="molecule type" value="Genomic_DNA"/>
</dbReference>
<evidence type="ECO:0000256" key="2">
    <source>
        <dbReference type="SAM" id="MobiDB-lite"/>
    </source>
</evidence>
<dbReference type="OrthoDB" id="197735at2759"/>
<evidence type="ECO:0000313" key="3">
    <source>
        <dbReference type="EMBL" id="GMI47437.1"/>
    </source>
</evidence>
<feature type="compositionally biased region" description="Polar residues" evidence="2">
    <location>
        <begin position="141"/>
        <end position="152"/>
    </location>
</feature>
<feature type="coiled-coil region" evidence="1">
    <location>
        <begin position="212"/>
        <end position="243"/>
    </location>
</feature>
<organism evidence="3 4">
    <name type="scientific">Triparma columacea</name>
    <dbReference type="NCBI Taxonomy" id="722753"/>
    <lineage>
        <taxon>Eukaryota</taxon>
        <taxon>Sar</taxon>
        <taxon>Stramenopiles</taxon>
        <taxon>Ochrophyta</taxon>
        <taxon>Bolidophyceae</taxon>
        <taxon>Parmales</taxon>
        <taxon>Triparmaceae</taxon>
        <taxon>Triparma</taxon>
    </lineage>
</organism>
<evidence type="ECO:0000256" key="1">
    <source>
        <dbReference type="SAM" id="Coils"/>
    </source>
</evidence>
<gene>
    <name evidence="3" type="ORF">TrCOL_g7559</name>
</gene>
<keyword evidence="4" id="KW-1185">Reference proteome</keyword>
<protein>
    <submittedName>
        <fullName evidence="3">Uncharacterized protein</fullName>
    </submittedName>
</protein>
<feature type="region of interest" description="Disordered" evidence="2">
    <location>
        <begin position="392"/>
        <end position="441"/>
    </location>
</feature>